<dbReference type="InterPro" id="IPR049254">
    <property type="entry name" value="Phage_tail_terminator"/>
</dbReference>
<dbReference type="Proteomes" id="UP000064514">
    <property type="component" value="Unassembled WGS sequence"/>
</dbReference>
<accession>A0A3F3H3G3</accession>
<dbReference type="Pfam" id="PF20765">
    <property type="entry name" value="Phage_tail_terminator_8"/>
    <property type="match status" value="1"/>
</dbReference>
<dbReference type="STRING" id="709323.GCA_001047135_01449"/>
<dbReference type="AlphaFoldDB" id="A0A3F3H3G3"/>
<dbReference type="RefSeq" id="WP_059394226.1">
    <property type="nucleotide sequence ID" value="NZ_DF968088.1"/>
</dbReference>
<reference evidence="1" key="1">
    <citation type="journal article" date="2015" name="BMC Genomics">
        <title>Comparative genomics of Fructobacillus spp. and Leuconostoc spp. reveals niche-specific evolution of Fructobacillus spp.</title>
        <authorList>
            <person name="Endo A."/>
            <person name="Tanizawa Y."/>
            <person name="Tanaka N."/>
            <person name="Maeno S."/>
            <person name="Kumar H."/>
            <person name="Shiwa Y."/>
            <person name="Okada S."/>
            <person name="Yoshikawa H."/>
            <person name="Dicks L."/>
            <person name="Nakagawa J."/>
            <person name="Arita M."/>
        </authorList>
    </citation>
    <scope>NUCLEOTIDE SEQUENCE [LARGE SCALE GENOMIC DNA]</scope>
    <source>
        <strain evidence="1">F214-1</strain>
    </source>
</reference>
<dbReference type="EMBL" id="DF968088">
    <property type="protein sequence ID" value="GAP04886.1"/>
    <property type="molecule type" value="Genomic_DNA"/>
</dbReference>
<organism evidence="1">
    <name type="scientific">Fructobacillus tropaeoli</name>
    <dbReference type="NCBI Taxonomy" id="709323"/>
    <lineage>
        <taxon>Bacteria</taxon>
        <taxon>Bacillati</taxon>
        <taxon>Bacillota</taxon>
        <taxon>Bacilli</taxon>
        <taxon>Lactobacillales</taxon>
        <taxon>Lactobacillaceae</taxon>
        <taxon>Fructobacillus</taxon>
    </lineage>
</organism>
<evidence type="ECO:0000313" key="1">
    <source>
        <dbReference type="EMBL" id="GAP04886.1"/>
    </source>
</evidence>
<proteinExistence type="predicted"/>
<evidence type="ECO:0008006" key="2">
    <source>
        <dbReference type="Google" id="ProtNLM"/>
    </source>
</evidence>
<sequence>MSTPFELVAYTLNHFQPDIPVYRENQKDGTLKFPSFFVQQLATQAHGKVSDEQIRRYNFDVVYLVDHTLQIGSETPLHQIDKMSELALSELEWLVNEDGKPVSGLKNLSTEIQNGDLHIFFSFVTRMGKEDEGTKMASMQQKGELNG</sequence>
<gene>
    <name evidence="1" type="ORF">FTRO_0110210</name>
</gene>
<name>A0A3F3H3G3_9LACO</name>
<protein>
    <recommendedName>
        <fullName evidence="2">Phage protein</fullName>
    </recommendedName>
</protein>